<dbReference type="GO" id="GO:0008237">
    <property type="term" value="F:metallopeptidase activity"/>
    <property type="evidence" value="ECO:0007669"/>
    <property type="project" value="InterPro"/>
</dbReference>
<keyword evidence="4" id="KW-1185">Reference proteome</keyword>
<reference evidence="3 4" key="1">
    <citation type="submission" date="2015-07" db="EMBL/GenBank/DDBJ databases">
        <authorList>
            <person name="Noorani M."/>
        </authorList>
    </citation>
    <scope>NUCLEOTIDE SEQUENCE [LARGE SCALE GENOMIC DNA]</scope>
    <source>
        <strain evidence="3 4">KCTC 42284</strain>
    </source>
</reference>
<name>A0A0K0XZT9_9GAMM</name>
<dbReference type="GO" id="GO:0004252">
    <property type="term" value="F:serine-type endopeptidase activity"/>
    <property type="evidence" value="ECO:0007669"/>
    <property type="project" value="InterPro"/>
</dbReference>
<evidence type="ECO:0000256" key="1">
    <source>
        <dbReference type="ARBA" id="ARBA00022670"/>
    </source>
</evidence>
<organism evidence="3 4">
    <name type="scientific">Wenzhouxiangella marina</name>
    <dbReference type="NCBI Taxonomy" id="1579979"/>
    <lineage>
        <taxon>Bacteria</taxon>
        <taxon>Pseudomonadati</taxon>
        <taxon>Pseudomonadota</taxon>
        <taxon>Gammaproteobacteria</taxon>
        <taxon>Chromatiales</taxon>
        <taxon>Wenzhouxiangellaceae</taxon>
        <taxon>Wenzhouxiangella</taxon>
    </lineage>
</organism>
<dbReference type="GO" id="GO:0006508">
    <property type="term" value="P:proteolysis"/>
    <property type="evidence" value="ECO:0007669"/>
    <property type="project" value="UniProtKB-KW"/>
</dbReference>
<keyword evidence="2" id="KW-0378">Hydrolase</keyword>
<dbReference type="PATRIC" id="fig|1579979.3.peg.2897"/>
<dbReference type="EMBL" id="CP012154">
    <property type="protein sequence ID" value="AKS43190.1"/>
    <property type="molecule type" value="Genomic_DNA"/>
</dbReference>
<keyword evidence="1" id="KW-0645">Protease</keyword>
<gene>
    <name evidence="3" type="ORF">WM2015_2833</name>
</gene>
<dbReference type="Pfam" id="PF01483">
    <property type="entry name" value="P_proprotein"/>
    <property type="match status" value="1"/>
</dbReference>
<dbReference type="InterPro" id="IPR008979">
    <property type="entry name" value="Galactose-bd-like_sf"/>
</dbReference>
<dbReference type="AlphaFoldDB" id="A0A0K0XZT9"/>
<dbReference type="Gene3D" id="2.60.40.10">
    <property type="entry name" value="Immunoglobulins"/>
    <property type="match status" value="2"/>
</dbReference>
<dbReference type="Gene3D" id="3.40.390.10">
    <property type="entry name" value="Collagenase (Catalytic Domain)"/>
    <property type="match status" value="1"/>
</dbReference>
<proteinExistence type="predicted"/>
<dbReference type="Proteomes" id="UP000066624">
    <property type="component" value="Chromosome"/>
</dbReference>
<dbReference type="STRING" id="1579979.WM2015_2833"/>
<evidence type="ECO:0000313" key="4">
    <source>
        <dbReference type="Proteomes" id="UP000066624"/>
    </source>
</evidence>
<dbReference type="InterPro" id="IPR024079">
    <property type="entry name" value="MetalloPept_cat_dom_sf"/>
</dbReference>
<evidence type="ECO:0000256" key="2">
    <source>
        <dbReference type="ARBA" id="ARBA00022801"/>
    </source>
</evidence>
<dbReference type="Pfam" id="PF13583">
    <property type="entry name" value="Reprolysin_4"/>
    <property type="match status" value="1"/>
</dbReference>
<dbReference type="InterPro" id="IPR013783">
    <property type="entry name" value="Ig-like_fold"/>
</dbReference>
<dbReference type="InterPro" id="IPR002884">
    <property type="entry name" value="P_dom"/>
</dbReference>
<sequence length="992" mass="104257">MKNPVMLVALVAALFVSSAQAESSQSLWADVDAPGLSASAERTVEPIRFRSLSLDLSAMSDRLERASAQGAEVRGSDRELLLSLPHPDGHFVDFRVQRSGLLSPGLAKRYPEIRTYRGVAVDGSGQRVWLDVTPQGFHAMVRGHDGSWFIDPYWRDRSDVYVSYWREDLPRPLDLPNLQPPEGEPLSVEVIERFAGQRARGDELRTYRLAMAATGEYTQFHGGTVPLALAAIVTTMNRVSGIYEDELSVSFTLIANTDDVIYTNGATDPYTNNNGSTMLGENQANLDAVIGSANYDIGHVFSTGGGGIARLRSVCGTGIKARGVTGLGSPVGDPFDVDYVAHEIGHQFGGNHTFNNCSGSVGPIPYEPFSGSTIMAYAGICSTNLQSNSDAHFHTGNFDEISAFLLAGGASCGTVDSLDNQAPTVDAGTGGFTIPAETPFMLTGSATDPDGNGLRYRWEQHDLTSDNGPPLFRSFPATAEPVRLFPRLNDLLNNTTSVGETLPTSSRTMSFRLTALDDHAGGGGVDYDEVVFDVDGGSGPFLVTAPNTAVIWAGGASETVTWNVAGTDQAPVSCAAVDIDLSTDGGQNFDLSLASSTPNDGSETITVPGMVTSQARLRVRCSDNIFFDLSNTDFTIEVGNDDFSVVVSPATLEACVGQTAAVDVAVGQIGAFAETVSLAALGHGGSAAFSQNDQAPPFTSELELGGLVEGVFDVTVTGTASSGTRQDNLALTVLAPPATAPDLLGPADGASIDAVTVLLEWAAVSGVDQYLVEVDEQSDFASPVLSQTVTGTSLQVPEGLLQGSTDYFWRVSSQNGCGLQAGAPRQFTTSAISCQTVASTDLPKAISASGTPTVSSVLDFAAGGTIVDVDLVGLGITHSYVQDLTVTLSNPAGSSVVLLDQTCGSQNNVAIGFDDESELSPLSWPCPPTDGLSYQPENPLSALDGQDSNGIWTLTIDDGANQDGGSLDAWSLRVCIIQTPQEPLIFQDRFEP</sequence>
<accession>A0A0K0XZT9</accession>
<evidence type="ECO:0000313" key="3">
    <source>
        <dbReference type="EMBL" id="AKS43190.1"/>
    </source>
</evidence>
<dbReference type="Gene3D" id="2.60.120.260">
    <property type="entry name" value="Galactose-binding domain-like"/>
    <property type="match status" value="1"/>
</dbReference>
<dbReference type="OrthoDB" id="5242130at2"/>
<protein>
    <submittedName>
        <fullName evidence="3">Proprotein convertase P</fullName>
    </submittedName>
</protein>
<dbReference type="KEGG" id="wma:WM2015_2833"/>
<dbReference type="SUPFAM" id="SSF55486">
    <property type="entry name" value="Metalloproteases ('zincins'), catalytic domain"/>
    <property type="match status" value="1"/>
</dbReference>
<dbReference type="PROSITE" id="PS51829">
    <property type="entry name" value="P_HOMO_B"/>
    <property type="match status" value="1"/>
</dbReference>
<dbReference type="SUPFAM" id="SSF49785">
    <property type="entry name" value="Galactose-binding domain-like"/>
    <property type="match status" value="1"/>
</dbReference>
<dbReference type="RefSeq" id="WP_049726695.1">
    <property type="nucleotide sequence ID" value="NZ_CP012154.1"/>
</dbReference>